<evidence type="ECO:0000313" key="1">
    <source>
        <dbReference type="EMBL" id="OIQ95869.1"/>
    </source>
</evidence>
<dbReference type="SUPFAM" id="SSF49329">
    <property type="entry name" value="Cu,Zn superoxide dismutase-like"/>
    <property type="match status" value="1"/>
</dbReference>
<dbReference type="GO" id="GO:0006801">
    <property type="term" value="P:superoxide metabolic process"/>
    <property type="evidence" value="ECO:0007669"/>
    <property type="project" value="InterPro"/>
</dbReference>
<accession>A0A1J5S6D4</accession>
<reference evidence="1" key="1">
    <citation type="submission" date="2016-10" db="EMBL/GenBank/DDBJ databases">
        <title>Sequence of Gallionella enrichment culture.</title>
        <authorList>
            <person name="Poehlein A."/>
            <person name="Muehling M."/>
            <person name="Daniel R."/>
        </authorList>
    </citation>
    <scope>NUCLEOTIDE SEQUENCE</scope>
</reference>
<dbReference type="EMBL" id="MLJW01000158">
    <property type="protein sequence ID" value="OIQ95869.1"/>
    <property type="molecule type" value="Genomic_DNA"/>
</dbReference>
<organism evidence="1">
    <name type="scientific">mine drainage metagenome</name>
    <dbReference type="NCBI Taxonomy" id="410659"/>
    <lineage>
        <taxon>unclassified sequences</taxon>
        <taxon>metagenomes</taxon>
        <taxon>ecological metagenomes</taxon>
    </lineage>
</organism>
<protein>
    <recommendedName>
        <fullName evidence="2">Superoxide dismutase</fullName>
    </recommendedName>
</protein>
<comment type="caution">
    <text evidence="1">The sequence shown here is derived from an EMBL/GenBank/DDBJ whole genome shotgun (WGS) entry which is preliminary data.</text>
</comment>
<dbReference type="InterPro" id="IPR036423">
    <property type="entry name" value="SOD-like_Cu/Zn_dom_sf"/>
</dbReference>
<dbReference type="GO" id="GO:0046872">
    <property type="term" value="F:metal ion binding"/>
    <property type="evidence" value="ECO:0007669"/>
    <property type="project" value="InterPro"/>
</dbReference>
<name>A0A1J5S6D4_9ZZZZ</name>
<sequence>MKRFALTLALASFAIAPAFAAMKEKPVKVELGAQNGSGETGYAMLYPHGAKTKVIVHLKGTPKGVAQPDHIHKGTCANLDPKPAYMLKPVVGGKSITMVDASVADLLKEPMAINVHESATDLKKYVACGDIVAPK</sequence>
<proteinExistence type="predicted"/>
<evidence type="ECO:0008006" key="2">
    <source>
        <dbReference type="Google" id="ProtNLM"/>
    </source>
</evidence>
<gene>
    <name evidence="1" type="ORF">GALL_221150</name>
</gene>
<dbReference type="AlphaFoldDB" id="A0A1J5S6D4"/>